<feature type="signal peptide" evidence="1">
    <location>
        <begin position="1"/>
        <end position="20"/>
    </location>
</feature>
<accession>Q1N4X0</accession>
<dbReference type="RefSeq" id="WP_007017692.1">
    <property type="nucleotide sequence ID" value="NZ_CH724114.1"/>
</dbReference>
<feature type="chain" id="PRO_5004194861" description="Phosphodiesterase" evidence="1">
    <location>
        <begin position="21"/>
        <end position="105"/>
    </location>
</feature>
<reference evidence="2 3" key="1">
    <citation type="submission" date="2006-03" db="EMBL/GenBank/DDBJ databases">
        <authorList>
            <person name="Pinhassi J."/>
            <person name="Pedros-Alio C."/>
            <person name="Ferriera S."/>
            <person name="Johnson J."/>
            <person name="Kravitz S."/>
            <person name="Halpern A."/>
            <person name="Remington K."/>
            <person name="Beeson K."/>
            <person name="Tran B."/>
            <person name="Rogers Y.-H."/>
            <person name="Friedman R."/>
            <person name="Venter J.C."/>
        </authorList>
    </citation>
    <scope>NUCLEOTIDE SEQUENCE [LARGE SCALE GENOMIC DNA]</scope>
    <source>
        <strain evidence="2 3">RED65</strain>
    </source>
</reference>
<evidence type="ECO:0000256" key="1">
    <source>
        <dbReference type="SAM" id="SignalP"/>
    </source>
</evidence>
<dbReference type="STRING" id="207949.RED65_01070"/>
<dbReference type="HOGENOM" id="CLU_170271_1_0_6"/>
<name>Q1N4X0_9GAMM</name>
<keyword evidence="3" id="KW-1185">Reference proteome</keyword>
<organism evidence="2 3">
    <name type="scientific">Bermanella marisrubri</name>
    <dbReference type="NCBI Taxonomy" id="207949"/>
    <lineage>
        <taxon>Bacteria</taxon>
        <taxon>Pseudomonadati</taxon>
        <taxon>Pseudomonadota</taxon>
        <taxon>Gammaproteobacteria</taxon>
        <taxon>Oceanospirillales</taxon>
        <taxon>Oceanospirillaceae</taxon>
        <taxon>Bermanella</taxon>
    </lineage>
</organism>
<gene>
    <name evidence="2" type="ORF">RED65_01070</name>
</gene>
<dbReference type="Proteomes" id="UP000004263">
    <property type="component" value="Unassembled WGS sequence"/>
</dbReference>
<evidence type="ECO:0000313" key="3">
    <source>
        <dbReference type="Proteomes" id="UP000004263"/>
    </source>
</evidence>
<comment type="caution">
    <text evidence="2">The sequence shown here is derived from an EMBL/GenBank/DDBJ whole genome shotgun (WGS) entry which is preliminary data.</text>
</comment>
<dbReference type="EMBL" id="AAQH01000002">
    <property type="protein sequence ID" value="EAT13308.1"/>
    <property type="molecule type" value="Genomic_DNA"/>
</dbReference>
<sequence length="105" mass="11730">MQIKQLFILTIALCLSLVAAADNHPASEINTGTTIKMPLSNKASLHAKDLPQRGATKMTVEKRFGVPIKKHPAKGTPPIERWDYENFSVYFETNAVIHSVDKRNK</sequence>
<dbReference type="AlphaFoldDB" id="Q1N4X0"/>
<evidence type="ECO:0000313" key="2">
    <source>
        <dbReference type="EMBL" id="EAT13308.1"/>
    </source>
</evidence>
<keyword evidence="1" id="KW-0732">Signal</keyword>
<evidence type="ECO:0008006" key="4">
    <source>
        <dbReference type="Google" id="ProtNLM"/>
    </source>
</evidence>
<proteinExistence type="predicted"/>
<protein>
    <recommendedName>
        <fullName evidence="4">Phosphodiesterase</fullName>
    </recommendedName>
</protein>